<dbReference type="RefSeq" id="WP_069911225.1">
    <property type="nucleotide sequence ID" value="NZ_LAJE02000282.1"/>
</dbReference>
<protein>
    <recommendedName>
        <fullName evidence="3">Aldose epimerase</fullName>
    </recommendedName>
</protein>
<comment type="caution">
    <text evidence="1">The sequence shown here is derived from an EMBL/GenBank/DDBJ whole genome shotgun (WGS) entry which is preliminary data.</text>
</comment>
<keyword evidence="2" id="KW-1185">Reference proteome</keyword>
<evidence type="ECO:0000313" key="1">
    <source>
        <dbReference type="EMBL" id="OEO29536.1"/>
    </source>
</evidence>
<evidence type="ECO:0008006" key="3">
    <source>
        <dbReference type="Google" id="ProtNLM"/>
    </source>
</evidence>
<organism evidence="1 2">
    <name type="scientific">Devosia insulae DS-56</name>
    <dbReference type="NCBI Taxonomy" id="1116389"/>
    <lineage>
        <taxon>Bacteria</taxon>
        <taxon>Pseudomonadati</taxon>
        <taxon>Pseudomonadota</taxon>
        <taxon>Alphaproteobacteria</taxon>
        <taxon>Hyphomicrobiales</taxon>
        <taxon>Devosiaceae</taxon>
        <taxon>Devosia</taxon>
    </lineage>
</organism>
<reference evidence="1 2" key="1">
    <citation type="journal article" date="2015" name="Genome Announc.">
        <title>Genome Assemblies of Three Soil-Associated Devosia species: D. insulae, D. limi, and D. soli.</title>
        <authorList>
            <person name="Hassan Y.I."/>
            <person name="Lepp D."/>
            <person name="Zhou T."/>
        </authorList>
    </citation>
    <scope>NUCLEOTIDE SEQUENCE [LARGE SCALE GENOMIC DNA]</scope>
    <source>
        <strain evidence="1 2">DS-56</strain>
    </source>
</reference>
<dbReference type="InterPro" id="IPR011013">
    <property type="entry name" value="Gal_mutarotase_sf_dom"/>
</dbReference>
<dbReference type="AlphaFoldDB" id="A0A1E5XLQ2"/>
<dbReference type="EMBL" id="LAJE02000282">
    <property type="protein sequence ID" value="OEO29536.1"/>
    <property type="molecule type" value="Genomic_DNA"/>
</dbReference>
<dbReference type="GO" id="GO:0003824">
    <property type="term" value="F:catalytic activity"/>
    <property type="evidence" value="ECO:0007669"/>
    <property type="project" value="InterPro"/>
</dbReference>
<accession>A0A1E5XLQ2</accession>
<dbReference type="Gene3D" id="2.70.98.10">
    <property type="match status" value="1"/>
</dbReference>
<gene>
    <name evidence="1" type="ORF">VW23_025110</name>
</gene>
<dbReference type="GO" id="GO:0005975">
    <property type="term" value="P:carbohydrate metabolic process"/>
    <property type="evidence" value="ECO:0007669"/>
    <property type="project" value="InterPro"/>
</dbReference>
<dbReference type="Proteomes" id="UP000095463">
    <property type="component" value="Unassembled WGS sequence"/>
</dbReference>
<sequence>MTKLGETRSLVWAHGVVSVESLGGMIGPTLFVLPDGRQVAPFQVAPWANEPGGEALPGILKRLRGEWPCVPFGVDGDRPANGDWPGSAANPTVDTGPHGFSSNHDWQFEAAADGSIGLSIAYPEGHPIKALHRRVTPDPQTTALDFELVIEVRADCTLPLGLHPSFRLPSKVGALHIEVGDEITGATFPGPVDDTSIFQQGRFQTPWRDVALKDGSQLDVSRVPLVQATEEILQLLDMPGTASLWNSAEGYRVRLTWNKEHYPSALLWMSNRGRQMAPWNGRHLALGVEPICSAFDLGPQISVADNPISRRGTKTARRFSAGERFMTRYRIAVEAAEVA</sequence>
<dbReference type="InterPro" id="IPR014718">
    <property type="entry name" value="GH-type_carb-bd"/>
</dbReference>
<proteinExistence type="predicted"/>
<dbReference type="OrthoDB" id="7335506at2"/>
<name>A0A1E5XLQ2_9HYPH</name>
<evidence type="ECO:0000313" key="2">
    <source>
        <dbReference type="Proteomes" id="UP000095463"/>
    </source>
</evidence>
<dbReference type="GO" id="GO:0030246">
    <property type="term" value="F:carbohydrate binding"/>
    <property type="evidence" value="ECO:0007669"/>
    <property type="project" value="InterPro"/>
</dbReference>
<dbReference type="SUPFAM" id="SSF74650">
    <property type="entry name" value="Galactose mutarotase-like"/>
    <property type="match status" value="1"/>
</dbReference>